<sequence>MLQLVIEKSGTDMTAVVDTREVNQNRMRQLVENNELDLFDTGLMRRWKVVSRPFICLLRWDYWDGGFYHPQRYPEKNQSSRKLAELTKFVMDKVKAGVTLEYCKRQV</sequence>
<name>A0ABT8C0B9_9VIBR</name>
<protein>
    <submittedName>
        <fullName evidence="1">Uncharacterized protein</fullName>
    </submittedName>
</protein>
<reference evidence="2" key="1">
    <citation type="journal article" date="2019" name="Int. J. Syst. Evol. Microbiol.">
        <title>The Global Catalogue of Microorganisms (GCM) 10K type strain sequencing project: providing services to taxonomists for standard genome sequencing and annotation.</title>
        <authorList>
            <consortium name="The Broad Institute Genomics Platform"/>
            <consortium name="The Broad Institute Genome Sequencing Center for Infectious Disease"/>
            <person name="Wu L."/>
            <person name="Ma J."/>
        </authorList>
    </citation>
    <scope>NUCLEOTIDE SEQUENCE [LARGE SCALE GENOMIC DNA]</scope>
    <source>
        <strain evidence="2">CECT 7398</strain>
    </source>
</reference>
<evidence type="ECO:0000313" key="1">
    <source>
        <dbReference type="EMBL" id="MDN3612708.1"/>
    </source>
</evidence>
<gene>
    <name evidence="1" type="ORF">QWZ16_24355</name>
</gene>
<dbReference type="RefSeq" id="WP_290313458.1">
    <property type="nucleotide sequence ID" value="NZ_JAUFQC010000031.1"/>
</dbReference>
<comment type="caution">
    <text evidence="1">The sequence shown here is derived from an EMBL/GenBank/DDBJ whole genome shotgun (WGS) entry which is preliminary data.</text>
</comment>
<proteinExistence type="predicted"/>
<keyword evidence="2" id="KW-1185">Reference proteome</keyword>
<dbReference type="EMBL" id="JAUFQC010000031">
    <property type="protein sequence ID" value="MDN3612708.1"/>
    <property type="molecule type" value="Genomic_DNA"/>
</dbReference>
<evidence type="ECO:0000313" key="2">
    <source>
        <dbReference type="Proteomes" id="UP001238540"/>
    </source>
</evidence>
<organism evidence="1 2">
    <name type="scientific">Vibrio ostreicida</name>
    <dbReference type="NCBI Taxonomy" id="526588"/>
    <lineage>
        <taxon>Bacteria</taxon>
        <taxon>Pseudomonadati</taxon>
        <taxon>Pseudomonadota</taxon>
        <taxon>Gammaproteobacteria</taxon>
        <taxon>Vibrionales</taxon>
        <taxon>Vibrionaceae</taxon>
        <taxon>Vibrio</taxon>
    </lineage>
</organism>
<dbReference type="Proteomes" id="UP001238540">
    <property type="component" value="Unassembled WGS sequence"/>
</dbReference>
<accession>A0ABT8C0B9</accession>